<dbReference type="Proteomes" id="UP000036700">
    <property type="component" value="Chromosome"/>
</dbReference>
<dbReference type="PANTHER" id="PTHR36571">
    <property type="entry name" value="PROTEIN YGIW"/>
    <property type="match status" value="1"/>
</dbReference>
<sequence length="125" mass="13716">MKKIITAVSLALLSAAAIAQYTGPGPKPGYTGPSGMPAAPVKQLLEHGKDDQYATLRGRIVRYLGDKHYLFADQSGQMRVEIDPKHFPLHQPIDDKTTVEITGKLDKELLGKAELDVKQLRVIPK</sequence>
<keyword evidence="4" id="KW-1185">Reference proteome</keyword>
<dbReference type="NCBIfam" id="NF033674">
    <property type="entry name" value="stress_OB_fold"/>
    <property type="match status" value="1"/>
</dbReference>
<dbReference type="InterPro" id="IPR005220">
    <property type="entry name" value="CarO-like"/>
</dbReference>
<dbReference type="STRING" id="445709.ABW99_09255"/>
<dbReference type="PATRIC" id="fig|445709.3.peg.1979"/>
<gene>
    <name evidence="3" type="ORF">ABW99_09255</name>
</gene>
<reference evidence="4" key="1">
    <citation type="submission" date="2015-06" db="EMBL/GenBank/DDBJ databases">
        <authorList>
            <person name="Lim Y.L."/>
            <person name="Ee R."/>
            <person name="Yong D."/>
            <person name="How K.Y."/>
            <person name="Yin W.F."/>
            <person name="Chan K.G."/>
        </authorList>
    </citation>
    <scope>NUCLEOTIDE SEQUENCE [LARGE SCALE GENOMIC DNA]</scope>
    <source>
        <strain evidence="4">DSM 25325</strain>
    </source>
</reference>
<dbReference type="KEGG" id="ptx:ABW99_09255"/>
<evidence type="ECO:0000256" key="2">
    <source>
        <dbReference type="SAM" id="SignalP"/>
    </source>
</evidence>
<dbReference type="InterPro" id="IPR036700">
    <property type="entry name" value="BOBF_sf"/>
</dbReference>
<dbReference type="RefSeq" id="WP_047214199.1">
    <property type="nucleotide sequence ID" value="NZ_CP011568.3"/>
</dbReference>
<dbReference type="Gene3D" id="2.40.50.200">
    <property type="entry name" value="Bacterial OB-fold"/>
    <property type="match status" value="1"/>
</dbReference>
<feature type="chain" id="PRO_5002553300" evidence="2">
    <location>
        <begin position="20"/>
        <end position="125"/>
    </location>
</feature>
<feature type="signal peptide" evidence="2">
    <location>
        <begin position="1"/>
        <end position="19"/>
    </location>
</feature>
<evidence type="ECO:0000313" key="3">
    <source>
        <dbReference type="EMBL" id="AKJ68374.1"/>
    </source>
</evidence>
<dbReference type="AlphaFoldDB" id="A0A0G3EQR1"/>
<organism evidence="3 4">
    <name type="scientific">Pandoraea thiooxydans</name>
    <dbReference type="NCBI Taxonomy" id="445709"/>
    <lineage>
        <taxon>Bacteria</taxon>
        <taxon>Pseudomonadati</taxon>
        <taxon>Pseudomonadota</taxon>
        <taxon>Betaproteobacteria</taxon>
        <taxon>Burkholderiales</taxon>
        <taxon>Burkholderiaceae</taxon>
        <taxon>Pandoraea</taxon>
    </lineage>
</organism>
<evidence type="ECO:0000313" key="4">
    <source>
        <dbReference type="Proteomes" id="UP000036700"/>
    </source>
</evidence>
<dbReference type="SUPFAM" id="SSF101756">
    <property type="entry name" value="Hypothetical protein YgiW"/>
    <property type="match status" value="1"/>
</dbReference>
<keyword evidence="1 2" id="KW-0732">Signal</keyword>
<evidence type="ECO:0000256" key="1">
    <source>
        <dbReference type="ARBA" id="ARBA00022729"/>
    </source>
</evidence>
<protein>
    <submittedName>
        <fullName evidence="3">Uncharacterized protein</fullName>
    </submittedName>
</protein>
<dbReference type="Pfam" id="PF04076">
    <property type="entry name" value="BOF"/>
    <property type="match status" value="1"/>
</dbReference>
<proteinExistence type="predicted"/>
<name>A0A0G3EQR1_9BURK</name>
<accession>A0A0G3EQR1</accession>
<dbReference type="PANTHER" id="PTHR36571:SF1">
    <property type="entry name" value="PROTEIN YGIW"/>
    <property type="match status" value="1"/>
</dbReference>
<dbReference type="EMBL" id="CP011568">
    <property type="protein sequence ID" value="AKJ68374.1"/>
    <property type="molecule type" value="Genomic_DNA"/>
</dbReference>
<dbReference type="OrthoDB" id="6650354at2"/>